<name>A0ABW2CB30_9PSEU</name>
<dbReference type="SMART" id="SM00346">
    <property type="entry name" value="HTH_ICLR"/>
    <property type="match status" value="1"/>
</dbReference>
<dbReference type="EMBL" id="JBHSXX010000001">
    <property type="protein sequence ID" value="MFC6871749.1"/>
    <property type="molecule type" value="Genomic_DNA"/>
</dbReference>
<accession>A0ABW2CB30</accession>
<proteinExistence type="predicted"/>
<dbReference type="Proteomes" id="UP001596337">
    <property type="component" value="Unassembled WGS sequence"/>
</dbReference>
<dbReference type="PROSITE" id="PS51078">
    <property type="entry name" value="ICLR_ED"/>
    <property type="match status" value="1"/>
</dbReference>
<dbReference type="EMBL" id="JBHSXX010000001">
    <property type="protein sequence ID" value="MFC6865559.1"/>
    <property type="molecule type" value="Genomic_DNA"/>
</dbReference>
<dbReference type="SUPFAM" id="SSF55781">
    <property type="entry name" value="GAF domain-like"/>
    <property type="match status" value="1"/>
</dbReference>
<feature type="domain" description="IclR-ED" evidence="5">
    <location>
        <begin position="75"/>
        <end position="257"/>
    </location>
</feature>
<reference evidence="7" key="3">
    <citation type="submission" date="2024-09" db="EMBL/GenBank/DDBJ databases">
        <authorList>
            <person name="Sun Q."/>
            <person name="Mori K."/>
        </authorList>
    </citation>
    <scope>NUCLEOTIDE SEQUENCE</scope>
    <source>
        <strain evidence="7">JCM 15899</strain>
    </source>
</reference>
<reference evidence="8" key="2">
    <citation type="journal article" date="2019" name="Int. J. Syst. Evol. Microbiol.">
        <title>The Global Catalogue of Microorganisms (GCM) 10K type strain sequencing project: providing services to taxonomists for standard genome sequencing and annotation.</title>
        <authorList>
            <consortium name="The Broad Institute Genomics Platform"/>
            <consortium name="The Broad Institute Genome Sequencing Center for Infectious Disease"/>
            <person name="Wu L."/>
            <person name="Ma J."/>
        </authorList>
    </citation>
    <scope>NUCLEOTIDE SEQUENCE [LARGE SCALE GENOMIC DNA]</scope>
    <source>
        <strain evidence="8">KCTC 32255</strain>
    </source>
</reference>
<keyword evidence="3" id="KW-0804">Transcription</keyword>
<organism evidence="7 8">
    <name type="scientific">Haloechinothrix salitolerans</name>
    <dbReference type="NCBI Taxonomy" id="926830"/>
    <lineage>
        <taxon>Bacteria</taxon>
        <taxon>Bacillati</taxon>
        <taxon>Actinomycetota</taxon>
        <taxon>Actinomycetes</taxon>
        <taxon>Pseudonocardiales</taxon>
        <taxon>Pseudonocardiaceae</taxon>
        <taxon>Haloechinothrix</taxon>
    </lineage>
</organism>
<keyword evidence="8" id="KW-1185">Reference proteome</keyword>
<evidence type="ECO:0000313" key="7">
    <source>
        <dbReference type="EMBL" id="MFC6871749.1"/>
    </source>
</evidence>
<dbReference type="InterPro" id="IPR050707">
    <property type="entry name" value="HTH_MetabolicPath_Reg"/>
</dbReference>
<evidence type="ECO:0000259" key="5">
    <source>
        <dbReference type="PROSITE" id="PS51078"/>
    </source>
</evidence>
<dbReference type="SUPFAM" id="SSF46785">
    <property type="entry name" value="Winged helix' DNA-binding domain"/>
    <property type="match status" value="1"/>
</dbReference>
<gene>
    <name evidence="6" type="ORF">ACFQGD_00195</name>
    <name evidence="7" type="ORF">ACFQGD_31980</name>
</gene>
<dbReference type="InterPro" id="IPR036390">
    <property type="entry name" value="WH_DNA-bd_sf"/>
</dbReference>
<dbReference type="PROSITE" id="PS51077">
    <property type="entry name" value="HTH_ICLR"/>
    <property type="match status" value="1"/>
</dbReference>
<dbReference type="PANTHER" id="PTHR30136">
    <property type="entry name" value="HELIX-TURN-HELIX TRANSCRIPTIONAL REGULATOR, ICLR FAMILY"/>
    <property type="match status" value="1"/>
</dbReference>
<dbReference type="Gene3D" id="1.10.10.10">
    <property type="entry name" value="Winged helix-like DNA-binding domain superfamily/Winged helix DNA-binding domain"/>
    <property type="match status" value="1"/>
</dbReference>
<reference evidence="7" key="1">
    <citation type="journal article" date="2014" name="Int. J. Syst. Evol. Microbiol.">
        <title>Complete genome of a new Firmicutes species belonging to the dominant human colonic microbiota ('Ruminococcus bicirculans') reveals two chromosomes and a selective capacity to utilize plant glucans.</title>
        <authorList>
            <consortium name="NISC Comparative Sequencing Program"/>
            <person name="Wegmann U."/>
            <person name="Louis P."/>
            <person name="Goesmann A."/>
            <person name="Henrissat B."/>
            <person name="Duncan S.H."/>
            <person name="Flint H.J."/>
        </authorList>
    </citation>
    <scope>NUCLEOTIDE SEQUENCE</scope>
    <source>
        <strain evidence="7">JCM 15899</strain>
    </source>
</reference>
<dbReference type="InterPro" id="IPR036388">
    <property type="entry name" value="WH-like_DNA-bd_sf"/>
</dbReference>
<feature type="domain" description="HTH iclR-type" evidence="4">
    <location>
        <begin position="13"/>
        <end position="74"/>
    </location>
</feature>
<dbReference type="Pfam" id="PF09339">
    <property type="entry name" value="HTH_IclR"/>
    <property type="match status" value="1"/>
</dbReference>
<dbReference type="InterPro" id="IPR014757">
    <property type="entry name" value="Tscrpt_reg_IclR_C"/>
</dbReference>
<dbReference type="InterPro" id="IPR029016">
    <property type="entry name" value="GAF-like_dom_sf"/>
</dbReference>
<evidence type="ECO:0000256" key="2">
    <source>
        <dbReference type="ARBA" id="ARBA00023125"/>
    </source>
</evidence>
<dbReference type="RefSeq" id="WP_345391884.1">
    <property type="nucleotide sequence ID" value="NZ_BAABLA010000007.1"/>
</dbReference>
<dbReference type="Gene3D" id="3.30.450.40">
    <property type="match status" value="1"/>
</dbReference>
<evidence type="ECO:0000256" key="3">
    <source>
        <dbReference type="ARBA" id="ARBA00023163"/>
    </source>
</evidence>
<evidence type="ECO:0000259" key="4">
    <source>
        <dbReference type="PROSITE" id="PS51077"/>
    </source>
</evidence>
<dbReference type="InterPro" id="IPR005471">
    <property type="entry name" value="Tscrpt_reg_IclR_N"/>
</dbReference>
<evidence type="ECO:0000313" key="6">
    <source>
        <dbReference type="EMBL" id="MFC6865559.1"/>
    </source>
</evidence>
<evidence type="ECO:0000256" key="1">
    <source>
        <dbReference type="ARBA" id="ARBA00023015"/>
    </source>
</evidence>
<keyword evidence="2" id="KW-0238">DNA-binding</keyword>
<dbReference type="Pfam" id="PF01614">
    <property type="entry name" value="IclR_C"/>
    <property type="match status" value="1"/>
</dbReference>
<keyword evidence="1" id="KW-0805">Transcription regulation</keyword>
<comment type="caution">
    <text evidence="7">The sequence shown here is derived from an EMBL/GenBank/DDBJ whole genome shotgun (WGS) entry which is preliminary data.</text>
</comment>
<sequence>MSSPNDDRRPGGVQSVDRAITILEFLARNEWSGVTEVGNELGVHKSTAFRLLNTLEARGIVEQHTDSGKYRLGAGLAHLARGISVDPDLTQNSRFGCEWLARQTEETVTLTVLEGDICVTIDQIVSSSTVVSRSWLGRQTPLHGTSPGKVFLAFLPEERRAELLSGELEKFTENTIVDPIALREELDRVVENGFATTVEEFEEGLNGAAAPVRDAEGTVVATIGVSGPSYRLDEDELRKLTPVIREAADLASSRMGYFHPISTDD</sequence>
<dbReference type="PANTHER" id="PTHR30136:SF24">
    <property type="entry name" value="HTH-TYPE TRANSCRIPTIONAL REPRESSOR ALLR"/>
    <property type="match status" value="1"/>
</dbReference>
<protein>
    <submittedName>
        <fullName evidence="7">IclR family transcriptional regulator</fullName>
    </submittedName>
</protein>
<evidence type="ECO:0000313" key="8">
    <source>
        <dbReference type="Proteomes" id="UP001596337"/>
    </source>
</evidence>